<evidence type="ECO:0000256" key="2">
    <source>
        <dbReference type="SAM" id="Phobius"/>
    </source>
</evidence>
<gene>
    <name evidence="4" type="ORF">DFP95_101169</name>
</gene>
<reference evidence="4 5" key="1">
    <citation type="submission" date="2018-07" db="EMBL/GenBank/DDBJ databases">
        <title>Genomic Encyclopedia of Type Strains, Phase III (KMG-III): the genomes of soil and plant-associated and newly described type strains.</title>
        <authorList>
            <person name="Whitman W."/>
        </authorList>
    </citation>
    <scope>NUCLEOTIDE SEQUENCE [LARGE SCALE GENOMIC DNA]</scope>
    <source>
        <strain evidence="4 5">CECT 8236</strain>
    </source>
</reference>
<dbReference type="EMBL" id="QRDY01000001">
    <property type="protein sequence ID" value="RED65680.1"/>
    <property type="molecule type" value="Genomic_DNA"/>
</dbReference>
<dbReference type="AlphaFoldDB" id="A0A3D9IV71"/>
<keyword evidence="2" id="KW-1133">Transmembrane helix</keyword>
<dbReference type="InterPro" id="IPR003583">
    <property type="entry name" value="Hlx-hairpin-Hlx_DNA-bd_motif"/>
</dbReference>
<dbReference type="PANTHER" id="PTHR21180:SF32">
    <property type="entry name" value="ENDONUCLEASE_EXONUCLEASE_PHOSPHATASE FAMILY DOMAIN-CONTAINING PROTEIN 1"/>
    <property type="match status" value="1"/>
</dbReference>
<dbReference type="GO" id="GO:0006281">
    <property type="term" value="P:DNA repair"/>
    <property type="evidence" value="ECO:0007669"/>
    <property type="project" value="InterPro"/>
</dbReference>
<accession>A0A3D9IV71</accession>
<keyword evidence="2" id="KW-0812">Transmembrane</keyword>
<evidence type="ECO:0000313" key="4">
    <source>
        <dbReference type="EMBL" id="RED65680.1"/>
    </source>
</evidence>
<dbReference type="PANTHER" id="PTHR21180">
    <property type="entry name" value="ENDONUCLEASE/EXONUCLEASE/PHOSPHATASE FAMILY DOMAIN-CONTAINING PROTEIN 1"/>
    <property type="match status" value="1"/>
</dbReference>
<name>A0A3D9IV71_9BACL</name>
<feature type="transmembrane region" description="Helical" evidence="2">
    <location>
        <begin position="12"/>
        <end position="31"/>
    </location>
</feature>
<feature type="compositionally biased region" description="Low complexity" evidence="1">
    <location>
        <begin position="100"/>
        <end position="114"/>
    </location>
</feature>
<comment type="caution">
    <text evidence="4">The sequence shown here is derived from an EMBL/GenBank/DDBJ whole genome shotgun (WGS) entry which is preliminary data.</text>
</comment>
<dbReference type="Pfam" id="PF12836">
    <property type="entry name" value="HHH_3"/>
    <property type="match status" value="1"/>
</dbReference>
<feature type="domain" description="Helix-hairpin-helix DNA-binding motif class 1" evidence="3">
    <location>
        <begin position="159"/>
        <end position="178"/>
    </location>
</feature>
<evidence type="ECO:0000313" key="5">
    <source>
        <dbReference type="Proteomes" id="UP000256869"/>
    </source>
</evidence>
<dbReference type="GO" id="GO:0015627">
    <property type="term" value="C:type II protein secretion system complex"/>
    <property type="evidence" value="ECO:0007669"/>
    <property type="project" value="TreeGrafter"/>
</dbReference>
<dbReference type="InterPro" id="IPR010994">
    <property type="entry name" value="RuvA_2-like"/>
</dbReference>
<dbReference type="OrthoDB" id="9790239at2"/>
<feature type="domain" description="Helix-hairpin-helix DNA-binding motif class 1" evidence="3">
    <location>
        <begin position="129"/>
        <end position="148"/>
    </location>
</feature>
<dbReference type="SMART" id="SM00278">
    <property type="entry name" value="HhH1"/>
    <property type="match status" value="2"/>
</dbReference>
<keyword evidence="5" id="KW-1185">Reference proteome</keyword>
<dbReference type="GO" id="GO:0003677">
    <property type="term" value="F:DNA binding"/>
    <property type="evidence" value="ECO:0007669"/>
    <property type="project" value="InterPro"/>
</dbReference>
<feature type="region of interest" description="Disordered" evidence="1">
    <location>
        <begin position="70"/>
        <end position="114"/>
    </location>
</feature>
<organism evidence="4 5">
    <name type="scientific">Cohnella lupini</name>
    <dbReference type="NCBI Taxonomy" id="1294267"/>
    <lineage>
        <taxon>Bacteria</taxon>
        <taxon>Bacillati</taxon>
        <taxon>Bacillota</taxon>
        <taxon>Bacilli</taxon>
        <taxon>Bacillales</taxon>
        <taxon>Paenibacillaceae</taxon>
        <taxon>Cohnella</taxon>
    </lineage>
</organism>
<protein>
    <submittedName>
        <fullName evidence="4">Competence protein ComEA</fullName>
    </submittedName>
</protein>
<evidence type="ECO:0000259" key="3">
    <source>
        <dbReference type="SMART" id="SM00278"/>
    </source>
</evidence>
<keyword evidence="2" id="KW-0472">Membrane</keyword>
<dbReference type="InterPro" id="IPR051675">
    <property type="entry name" value="Endo/Exo/Phosphatase_dom_1"/>
</dbReference>
<sequence length="182" mass="19382">MFRKFLSWDSRKIVVCALMIAGGSLLAYGLYRGSIASPIAGWTPVNGPLTEALDKITENGEESAVPLARPTFLTPEPEPDSSSSNGAGTDLSPIPPETGETNNEPSISNSNESISNEEGLMDLNEATQAELETLPGIGSAKARAILNYRDRVQGFSSADQLLEVKGIGPKILEKIIPLIRIS</sequence>
<dbReference type="SUPFAM" id="SSF47781">
    <property type="entry name" value="RuvA domain 2-like"/>
    <property type="match status" value="1"/>
</dbReference>
<evidence type="ECO:0000256" key="1">
    <source>
        <dbReference type="SAM" id="MobiDB-lite"/>
    </source>
</evidence>
<dbReference type="GO" id="GO:0015628">
    <property type="term" value="P:protein secretion by the type II secretion system"/>
    <property type="evidence" value="ECO:0007669"/>
    <property type="project" value="TreeGrafter"/>
</dbReference>
<dbReference type="RefSeq" id="WP_115990673.1">
    <property type="nucleotide sequence ID" value="NZ_QRDY01000001.1"/>
</dbReference>
<dbReference type="Gene3D" id="1.10.150.320">
    <property type="entry name" value="Photosystem II 12 kDa extrinsic protein"/>
    <property type="match status" value="1"/>
</dbReference>
<dbReference type="Proteomes" id="UP000256869">
    <property type="component" value="Unassembled WGS sequence"/>
</dbReference>
<proteinExistence type="predicted"/>